<evidence type="ECO:0000313" key="4">
    <source>
        <dbReference type="Proteomes" id="UP000636800"/>
    </source>
</evidence>
<feature type="compositionally biased region" description="Low complexity" evidence="1">
    <location>
        <begin position="42"/>
        <end position="68"/>
    </location>
</feature>
<accession>A0A835PBL2</accession>
<reference evidence="4 5" key="1">
    <citation type="journal article" date="2020" name="Nat. Food">
        <title>A phased Vanilla planifolia genome enables genetic improvement of flavour and production.</title>
        <authorList>
            <person name="Hasing T."/>
            <person name="Tang H."/>
            <person name="Brym M."/>
            <person name="Khazi F."/>
            <person name="Huang T."/>
            <person name="Chambers A.H."/>
        </authorList>
    </citation>
    <scope>NUCLEOTIDE SEQUENCE [LARGE SCALE GENOMIC DNA]</scope>
    <source>
        <tissue evidence="3">Leaf</tissue>
    </source>
</reference>
<evidence type="ECO:0000313" key="3">
    <source>
        <dbReference type="EMBL" id="KAG0449131.1"/>
    </source>
</evidence>
<proteinExistence type="predicted"/>
<evidence type="ECO:0000256" key="1">
    <source>
        <dbReference type="SAM" id="MobiDB-lite"/>
    </source>
</evidence>
<organism evidence="3 4">
    <name type="scientific">Vanilla planifolia</name>
    <name type="common">Vanilla</name>
    <dbReference type="NCBI Taxonomy" id="51239"/>
    <lineage>
        <taxon>Eukaryota</taxon>
        <taxon>Viridiplantae</taxon>
        <taxon>Streptophyta</taxon>
        <taxon>Embryophyta</taxon>
        <taxon>Tracheophyta</taxon>
        <taxon>Spermatophyta</taxon>
        <taxon>Magnoliopsida</taxon>
        <taxon>Liliopsida</taxon>
        <taxon>Asparagales</taxon>
        <taxon>Orchidaceae</taxon>
        <taxon>Vanilloideae</taxon>
        <taxon>Vanilleae</taxon>
        <taxon>Vanilla</taxon>
    </lineage>
</organism>
<evidence type="ECO:0000313" key="5">
    <source>
        <dbReference type="Proteomes" id="UP000639772"/>
    </source>
</evidence>
<gene>
    <name evidence="2" type="ORF">HPP92_027502</name>
    <name evidence="3" type="ORF">HPP92_027518</name>
</gene>
<comment type="caution">
    <text evidence="3">The sequence shown here is derived from an EMBL/GenBank/DDBJ whole genome shotgun (WGS) entry which is preliminary data.</text>
</comment>
<dbReference type="Proteomes" id="UP000636800">
    <property type="component" value="Unassembled WGS sequence"/>
</dbReference>
<evidence type="ECO:0000313" key="2">
    <source>
        <dbReference type="EMBL" id="KAG0449080.1"/>
    </source>
</evidence>
<dbReference type="EMBL" id="JADCNM010000215">
    <property type="protein sequence ID" value="KAG0449080.1"/>
    <property type="molecule type" value="Genomic_DNA"/>
</dbReference>
<protein>
    <submittedName>
        <fullName evidence="3">Uncharacterized protein</fullName>
    </submittedName>
</protein>
<dbReference type="AlphaFoldDB" id="A0A835PBL2"/>
<dbReference type="EMBL" id="JADCNL010000214">
    <property type="protein sequence ID" value="KAG0449131.1"/>
    <property type="molecule type" value="Genomic_DNA"/>
</dbReference>
<feature type="region of interest" description="Disordered" evidence="1">
    <location>
        <begin position="1"/>
        <end position="20"/>
    </location>
</feature>
<name>A0A835PBL2_VANPL</name>
<keyword evidence="4" id="KW-1185">Reference proteome</keyword>
<dbReference type="Proteomes" id="UP000639772">
    <property type="component" value="Unassembled WGS sequence"/>
</dbReference>
<sequence length="91" mass="10102">MASTERKLKSNHRGRQRSPIAATALFGVRQRIRAVVRRSKLRSASGPPGSAPSTRRSAAARAYDQAARIPPGENTRTNFCCELPRDRRSTR</sequence>
<feature type="region of interest" description="Disordered" evidence="1">
    <location>
        <begin position="38"/>
        <end position="91"/>
    </location>
</feature>